<feature type="chain" id="PRO_5038437974" description="Lipoprotein" evidence="1">
    <location>
        <begin position="24"/>
        <end position="101"/>
    </location>
</feature>
<accession>A0A839QY30</accession>
<dbReference type="Proteomes" id="UP000523000">
    <property type="component" value="Unassembled WGS sequence"/>
</dbReference>
<dbReference type="PROSITE" id="PS51257">
    <property type="entry name" value="PROKAR_LIPOPROTEIN"/>
    <property type="match status" value="1"/>
</dbReference>
<dbReference type="EMBL" id="JACHVS010000002">
    <property type="protein sequence ID" value="MBB2996861.1"/>
    <property type="molecule type" value="Genomic_DNA"/>
</dbReference>
<evidence type="ECO:0008006" key="4">
    <source>
        <dbReference type="Google" id="ProtNLM"/>
    </source>
</evidence>
<dbReference type="RefSeq" id="WP_183512429.1">
    <property type="nucleotide sequence ID" value="NZ_BAABGK010000089.1"/>
</dbReference>
<evidence type="ECO:0000313" key="2">
    <source>
        <dbReference type="EMBL" id="MBB2996861.1"/>
    </source>
</evidence>
<keyword evidence="1" id="KW-0732">Signal</keyword>
<organism evidence="2 3">
    <name type="scientific">Paeniglutamicibacter cryotolerans</name>
    <dbReference type="NCBI Taxonomy" id="670079"/>
    <lineage>
        <taxon>Bacteria</taxon>
        <taxon>Bacillati</taxon>
        <taxon>Actinomycetota</taxon>
        <taxon>Actinomycetes</taxon>
        <taxon>Micrococcales</taxon>
        <taxon>Micrococcaceae</taxon>
        <taxon>Paeniglutamicibacter</taxon>
    </lineage>
</organism>
<comment type="caution">
    <text evidence="2">The sequence shown here is derived from an EMBL/GenBank/DDBJ whole genome shotgun (WGS) entry which is preliminary data.</text>
</comment>
<dbReference type="AlphaFoldDB" id="A0A839QY30"/>
<feature type="signal peptide" evidence="1">
    <location>
        <begin position="1"/>
        <end position="23"/>
    </location>
</feature>
<proteinExistence type="predicted"/>
<evidence type="ECO:0000313" key="3">
    <source>
        <dbReference type="Proteomes" id="UP000523000"/>
    </source>
</evidence>
<protein>
    <recommendedName>
        <fullName evidence="4">Lipoprotein</fullName>
    </recommendedName>
</protein>
<keyword evidence="3" id="KW-1185">Reference proteome</keyword>
<sequence length="101" mass="10547">MRKLLPALAALALMLTACGPSQVDFRKADLNGETACIHFGPEGADGSSSVTALNREKAAEHASKASTEALRALVEADAKGNPVINDAHAFRLACEEAGHNY</sequence>
<name>A0A839QY30_9MICC</name>
<gene>
    <name evidence="2" type="ORF">E9229_003108</name>
</gene>
<evidence type="ECO:0000256" key="1">
    <source>
        <dbReference type="SAM" id="SignalP"/>
    </source>
</evidence>
<reference evidence="2 3" key="1">
    <citation type="submission" date="2020-08" db="EMBL/GenBank/DDBJ databases">
        <title>Sequencing the genomes of 1000 actinobacteria strains.</title>
        <authorList>
            <person name="Klenk H.-P."/>
        </authorList>
    </citation>
    <scope>NUCLEOTIDE SEQUENCE [LARGE SCALE GENOMIC DNA]</scope>
    <source>
        <strain evidence="2 3">DSM 22826</strain>
    </source>
</reference>